<feature type="domain" description="Ketosynthase family 3 (KS3)" evidence="17">
    <location>
        <begin position="1"/>
        <end position="408"/>
    </location>
</feature>
<evidence type="ECO:0000256" key="9">
    <source>
        <dbReference type="ARBA" id="ARBA00023160"/>
    </source>
</evidence>
<dbReference type="UniPathway" id="UPA00094"/>
<dbReference type="InterPro" id="IPR020841">
    <property type="entry name" value="PKS_Beta-ketoAc_synthase_dom"/>
</dbReference>
<dbReference type="EMBL" id="FNFY01000035">
    <property type="protein sequence ID" value="SDL26166.1"/>
    <property type="molecule type" value="Genomic_DNA"/>
</dbReference>
<dbReference type="SMART" id="SM00825">
    <property type="entry name" value="PKS_KS"/>
    <property type="match status" value="1"/>
</dbReference>
<keyword evidence="6 14" id="KW-0808">Transferase</keyword>
<dbReference type="InterPro" id="IPR014030">
    <property type="entry name" value="Ketoacyl_synth_N"/>
</dbReference>
<dbReference type="SUPFAM" id="SSF53901">
    <property type="entry name" value="Thiolase-like"/>
    <property type="match status" value="1"/>
</dbReference>
<gene>
    <name evidence="18" type="ORF">SAMN05216216_1359</name>
</gene>
<keyword evidence="5 14" id="KW-0444">Lipid biosynthesis</keyword>
<dbReference type="EC" id="2.3.1.179" evidence="3 14"/>
<evidence type="ECO:0000256" key="2">
    <source>
        <dbReference type="ARBA" id="ARBA00008467"/>
    </source>
</evidence>
<evidence type="ECO:0000259" key="17">
    <source>
        <dbReference type="PROSITE" id="PS52004"/>
    </source>
</evidence>
<dbReference type="Pfam" id="PF02801">
    <property type="entry name" value="Ketoacyl-synt_C"/>
    <property type="match status" value="1"/>
</dbReference>
<feature type="active site" description="For beta-ketoacyl synthase activity" evidence="15">
    <location>
        <position position="162"/>
    </location>
</feature>
<dbReference type="PANTHER" id="PTHR11712:SF336">
    <property type="entry name" value="3-OXOACYL-[ACYL-CARRIER-PROTEIN] SYNTHASE, MITOCHONDRIAL"/>
    <property type="match status" value="1"/>
</dbReference>
<evidence type="ECO:0000313" key="18">
    <source>
        <dbReference type="EMBL" id="SDL26166.1"/>
    </source>
</evidence>
<dbReference type="OrthoDB" id="9808669at2"/>
<comment type="pathway">
    <text evidence="1 14">Lipid metabolism; fatty acid biosynthesis.</text>
</comment>
<dbReference type="GO" id="GO:0004315">
    <property type="term" value="F:3-oxoacyl-[acyl-carrier-protein] synthase activity"/>
    <property type="evidence" value="ECO:0007669"/>
    <property type="project" value="UniProtKB-UniRule"/>
</dbReference>
<sequence>MVRVVITGMGAVTPIGNNVAEMWQSIRQEKHGIATATRVNPDDYRTTLAAEVKGFDPGMTMDRREAKRMDLFAQYAVAAADEAFKMSGFEIDEGNAFDVGVIVGSGSGGYVSMEENVIRLNERGPNKVEPLFHIKTPVNMAAAGIAMRFGMKGDSMSVSSACASGSHSIGEAFMKIKAGQLTACLAGGSEGTLSDSTYSGFSVLKAMSAQTDPDLASRPFDKERDGFIPAEGSGILMLESLESAESRGAKIYAEITGYGATTDAHHVTAPLPDGTAAGMAMKKAIKMGGITAEDISYINAHGTSTPANDSSETKAIKSALGESAYKIPVSSTKSYIGHMFGAAGSTEAIVSIEAMRHSFIPPTLNLKNPDPKCDLDCVPLKGREEQLEYVLTNSMGFGGHNSSLLFKRWSGQIHLIHQEEY</sequence>
<dbReference type="InterPro" id="IPR014031">
    <property type="entry name" value="Ketoacyl_synth_C"/>
</dbReference>
<evidence type="ECO:0000256" key="16">
    <source>
        <dbReference type="RuleBase" id="RU003694"/>
    </source>
</evidence>
<dbReference type="Gene3D" id="3.40.47.10">
    <property type="match status" value="2"/>
</dbReference>
<evidence type="ECO:0000256" key="14">
    <source>
        <dbReference type="PIRNR" id="PIRNR000447"/>
    </source>
</evidence>
<comment type="catalytic activity">
    <reaction evidence="13 14">
        <text>a fatty acyl-[ACP] + malonyl-[ACP] + H(+) = a 3-oxoacyl-[ACP] + holo-[ACP] + CO2</text>
        <dbReference type="Rhea" id="RHEA:22836"/>
        <dbReference type="Rhea" id="RHEA-COMP:9623"/>
        <dbReference type="Rhea" id="RHEA-COMP:9685"/>
        <dbReference type="Rhea" id="RHEA-COMP:9916"/>
        <dbReference type="Rhea" id="RHEA-COMP:14125"/>
        <dbReference type="ChEBI" id="CHEBI:15378"/>
        <dbReference type="ChEBI" id="CHEBI:16526"/>
        <dbReference type="ChEBI" id="CHEBI:64479"/>
        <dbReference type="ChEBI" id="CHEBI:78449"/>
        <dbReference type="ChEBI" id="CHEBI:78776"/>
        <dbReference type="ChEBI" id="CHEBI:138651"/>
    </reaction>
</comment>
<dbReference type="PANTHER" id="PTHR11712">
    <property type="entry name" value="POLYKETIDE SYNTHASE-RELATED"/>
    <property type="match status" value="1"/>
</dbReference>
<keyword evidence="10 14" id="KW-0012">Acyltransferase</keyword>
<dbReference type="Pfam" id="PF00109">
    <property type="entry name" value="ketoacyl-synt"/>
    <property type="match status" value="1"/>
</dbReference>
<dbReference type="CDD" id="cd00834">
    <property type="entry name" value="KAS_I_II"/>
    <property type="match status" value="1"/>
</dbReference>
<evidence type="ECO:0000256" key="10">
    <source>
        <dbReference type="ARBA" id="ARBA00023315"/>
    </source>
</evidence>
<dbReference type="NCBIfam" id="TIGR03150">
    <property type="entry name" value="fabF"/>
    <property type="match status" value="1"/>
</dbReference>
<keyword evidence="7" id="KW-0276">Fatty acid metabolism</keyword>
<evidence type="ECO:0000256" key="3">
    <source>
        <dbReference type="ARBA" id="ARBA00012356"/>
    </source>
</evidence>
<dbReference type="InterPro" id="IPR016039">
    <property type="entry name" value="Thiolase-like"/>
</dbReference>
<name>A0A1G9IM51_9BACL</name>
<dbReference type="InterPro" id="IPR017568">
    <property type="entry name" value="3-oxoacyl-ACP_synth-2"/>
</dbReference>
<dbReference type="STRING" id="576118.SAMN05216216_1359"/>
<evidence type="ECO:0000256" key="8">
    <source>
        <dbReference type="ARBA" id="ARBA00023098"/>
    </source>
</evidence>
<dbReference type="FunFam" id="3.40.47.10:FF:000029">
    <property type="entry name" value="3-oxoacyl-[acyl-carrier-protein] synthase 1"/>
    <property type="match status" value="1"/>
</dbReference>
<dbReference type="PROSITE" id="PS00098">
    <property type="entry name" value="THIOLASE_1"/>
    <property type="match status" value="1"/>
</dbReference>
<protein>
    <recommendedName>
        <fullName evidence="4 14">3-oxoacyl-[acyl-carrier-protein] synthase 2</fullName>
        <ecNumber evidence="3 14">2.3.1.179</ecNumber>
    </recommendedName>
</protein>
<dbReference type="InterPro" id="IPR018201">
    <property type="entry name" value="Ketoacyl_synth_AS"/>
</dbReference>
<dbReference type="FunFam" id="3.40.47.10:FF:000018">
    <property type="entry name" value="3-oxoacyl-[acyl-carrier-protein] synthase 2"/>
    <property type="match status" value="1"/>
</dbReference>
<dbReference type="PROSITE" id="PS00606">
    <property type="entry name" value="KS3_1"/>
    <property type="match status" value="1"/>
</dbReference>
<dbReference type="NCBIfam" id="NF005589">
    <property type="entry name" value="PRK07314.1"/>
    <property type="match status" value="1"/>
</dbReference>
<organism evidence="18 19">
    <name type="scientific">Lacicoccus qingdaonensis</name>
    <dbReference type="NCBI Taxonomy" id="576118"/>
    <lineage>
        <taxon>Bacteria</taxon>
        <taxon>Bacillati</taxon>
        <taxon>Bacillota</taxon>
        <taxon>Bacilli</taxon>
        <taxon>Bacillales</taxon>
        <taxon>Salinicoccaceae</taxon>
        <taxon>Lacicoccus</taxon>
    </lineage>
</organism>
<reference evidence="19" key="1">
    <citation type="submission" date="2016-10" db="EMBL/GenBank/DDBJ databases">
        <authorList>
            <person name="Varghese N."/>
            <person name="Submissions S."/>
        </authorList>
    </citation>
    <scope>NUCLEOTIDE SEQUENCE [LARGE SCALE GENOMIC DNA]</scope>
    <source>
        <strain evidence="19">CGMCC 1.8895</strain>
    </source>
</reference>
<comment type="catalytic activity">
    <reaction evidence="12 14">
        <text>(9Z)-hexadecenoyl-[ACP] + malonyl-[ACP] + H(+) = 3-oxo-(11Z)-octadecenoyl-[ACP] + holo-[ACP] + CO2</text>
        <dbReference type="Rhea" id="RHEA:55040"/>
        <dbReference type="Rhea" id="RHEA-COMP:9623"/>
        <dbReference type="Rhea" id="RHEA-COMP:9685"/>
        <dbReference type="Rhea" id="RHEA-COMP:10800"/>
        <dbReference type="Rhea" id="RHEA-COMP:14074"/>
        <dbReference type="ChEBI" id="CHEBI:15378"/>
        <dbReference type="ChEBI" id="CHEBI:16526"/>
        <dbReference type="ChEBI" id="CHEBI:64479"/>
        <dbReference type="ChEBI" id="CHEBI:78449"/>
        <dbReference type="ChEBI" id="CHEBI:83989"/>
        <dbReference type="ChEBI" id="CHEBI:138538"/>
        <dbReference type="EC" id="2.3.1.179"/>
    </reaction>
</comment>
<dbReference type="Proteomes" id="UP000199008">
    <property type="component" value="Unassembled WGS sequence"/>
</dbReference>
<dbReference type="RefSeq" id="WP_092988041.1">
    <property type="nucleotide sequence ID" value="NZ_FNFY01000035.1"/>
</dbReference>
<evidence type="ECO:0000256" key="1">
    <source>
        <dbReference type="ARBA" id="ARBA00005194"/>
    </source>
</evidence>
<evidence type="ECO:0000256" key="5">
    <source>
        <dbReference type="ARBA" id="ARBA00022516"/>
    </source>
</evidence>
<evidence type="ECO:0000256" key="7">
    <source>
        <dbReference type="ARBA" id="ARBA00022832"/>
    </source>
</evidence>
<evidence type="ECO:0000256" key="4">
    <source>
        <dbReference type="ARBA" id="ARBA00014657"/>
    </source>
</evidence>
<evidence type="ECO:0000256" key="11">
    <source>
        <dbReference type="ARBA" id="ARBA00024006"/>
    </source>
</evidence>
<evidence type="ECO:0000256" key="13">
    <source>
        <dbReference type="ARBA" id="ARBA00047659"/>
    </source>
</evidence>
<dbReference type="InterPro" id="IPR000794">
    <property type="entry name" value="Beta-ketoacyl_synthase"/>
</dbReference>
<keyword evidence="8" id="KW-0443">Lipid metabolism</keyword>
<dbReference type="GO" id="GO:0005829">
    <property type="term" value="C:cytosol"/>
    <property type="evidence" value="ECO:0007669"/>
    <property type="project" value="TreeGrafter"/>
</dbReference>
<evidence type="ECO:0000313" key="19">
    <source>
        <dbReference type="Proteomes" id="UP000199008"/>
    </source>
</evidence>
<dbReference type="PIRSF" id="PIRSF000447">
    <property type="entry name" value="KAS_II"/>
    <property type="match status" value="1"/>
</dbReference>
<comment type="similarity">
    <text evidence="2 14 16">Belongs to the thiolase-like superfamily. Beta-ketoacyl-ACP synthases family.</text>
</comment>
<keyword evidence="9 14" id="KW-0275">Fatty acid biosynthesis</keyword>
<proteinExistence type="inferred from homology"/>
<accession>A0A1G9IM51</accession>
<evidence type="ECO:0000256" key="12">
    <source>
        <dbReference type="ARBA" id="ARBA00047318"/>
    </source>
</evidence>
<dbReference type="GO" id="GO:0030497">
    <property type="term" value="P:fatty acid elongation"/>
    <property type="evidence" value="ECO:0007669"/>
    <property type="project" value="UniProtKB-ARBA"/>
</dbReference>
<dbReference type="InterPro" id="IPR020615">
    <property type="entry name" value="Thiolase_acyl_enz_int_AS"/>
</dbReference>
<dbReference type="PROSITE" id="PS52004">
    <property type="entry name" value="KS3_2"/>
    <property type="match status" value="1"/>
</dbReference>
<dbReference type="AlphaFoldDB" id="A0A1G9IM51"/>
<keyword evidence="19" id="KW-1185">Reference proteome</keyword>
<evidence type="ECO:0000256" key="6">
    <source>
        <dbReference type="ARBA" id="ARBA00022679"/>
    </source>
</evidence>
<comment type="function">
    <text evidence="11 14">Involved in the type II fatty acid elongation cycle. Catalyzes the elongation of a wide range of acyl-ACP by the addition of two carbons from malonyl-ACP to an acyl acceptor. Can efficiently catalyze the conversion of palmitoleoyl-ACP (cis-hexadec-9-enoyl-ACP) to cis-vaccenoyl-ACP (cis-octadec-11-enoyl-ACP), an essential step in the thermal regulation of fatty acid composition.</text>
</comment>
<evidence type="ECO:0000256" key="15">
    <source>
        <dbReference type="PIRSR" id="PIRSR000447-1"/>
    </source>
</evidence>